<protein>
    <submittedName>
        <fullName evidence="2">Uncharacterized protein</fullName>
    </submittedName>
</protein>
<reference evidence="2" key="1">
    <citation type="submission" date="2021-02" db="EMBL/GenBank/DDBJ databases">
        <authorList>
            <person name="Dougan E. K."/>
            <person name="Rhodes N."/>
            <person name="Thang M."/>
            <person name="Chan C."/>
        </authorList>
    </citation>
    <scope>NUCLEOTIDE SEQUENCE</scope>
</reference>
<keyword evidence="3" id="KW-1185">Reference proteome</keyword>
<evidence type="ECO:0000313" key="3">
    <source>
        <dbReference type="Proteomes" id="UP000601435"/>
    </source>
</evidence>
<feature type="compositionally biased region" description="Basic and acidic residues" evidence="1">
    <location>
        <begin position="1"/>
        <end position="42"/>
    </location>
</feature>
<gene>
    <name evidence="2" type="ORF">SNEC2469_LOCUS21365</name>
</gene>
<proteinExistence type="predicted"/>
<comment type="caution">
    <text evidence="2">The sequence shown here is derived from an EMBL/GenBank/DDBJ whole genome shotgun (WGS) entry which is preliminary data.</text>
</comment>
<dbReference type="AlphaFoldDB" id="A0A812XSU5"/>
<organism evidence="2 3">
    <name type="scientific">Symbiodinium necroappetens</name>
    <dbReference type="NCBI Taxonomy" id="1628268"/>
    <lineage>
        <taxon>Eukaryota</taxon>
        <taxon>Sar</taxon>
        <taxon>Alveolata</taxon>
        <taxon>Dinophyceae</taxon>
        <taxon>Suessiales</taxon>
        <taxon>Symbiodiniaceae</taxon>
        <taxon>Symbiodinium</taxon>
    </lineage>
</organism>
<accession>A0A812XSU5</accession>
<name>A0A812XSU5_9DINO</name>
<dbReference type="OrthoDB" id="463497at2759"/>
<feature type="non-terminal residue" evidence="2">
    <location>
        <position position="1"/>
    </location>
</feature>
<evidence type="ECO:0000313" key="2">
    <source>
        <dbReference type="EMBL" id="CAE7739524.1"/>
    </source>
</evidence>
<dbReference type="EMBL" id="CAJNJA010037868">
    <property type="protein sequence ID" value="CAE7739524.1"/>
    <property type="molecule type" value="Genomic_DNA"/>
</dbReference>
<feature type="non-terminal residue" evidence="2">
    <location>
        <position position="165"/>
    </location>
</feature>
<dbReference type="Proteomes" id="UP000601435">
    <property type="component" value="Unassembled WGS sequence"/>
</dbReference>
<evidence type="ECO:0000256" key="1">
    <source>
        <dbReference type="SAM" id="MobiDB-lite"/>
    </source>
</evidence>
<feature type="compositionally biased region" description="Low complexity" evidence="1">
    <location>
        <begin position="45"/>
        <end position="57"/>
    </location>
</feature>
<feature type="region of interest" description="Disordered" evidence="1">
    <location>
        <begin position="1"/>
        <end position="71"/>
    </location>
</feature>
<sequence>ALSVAESHEEDTKLAKEKPIRRLILDADKGATTKPQDEHKPPADAPAAAPPDTTLAPIPGEATAKEEAVAPRVAPELESLRQKAQEALLNGAQTGELWNLLQRFAAKGSEQKASASAALCQAAQSGELVEALRKCGTAQAAVASAEFDRVRQHAVESLVVAAESG</sequence>